<dbReference type="OMA" id="VHYYGQQ"/>
<evidence type="ECO:0000313" key="9">
    <source>
        <dbReference type="Ensembl" id="ENSEEEP00000038217.2"/>
    </source>
</evidence>
<evidence type="ECO:0000256" key="5">
    <source>
        <dbReference type="ARBA" id="ARBA00022692"/>
    </source>
</evidence>
<evidence type="ECO:0000256" key="6">
    <source>
        <dbReference type="ARBA" id="ARBA00022989"/>
    </source>
</evidence>
<evidence type="ECO:0000256" key="3">
    <source>
        <dbReference type="ARBA" id="ARBA00022676"/>
    </source>
</evidence>
<keyword evidence="10" id="KW-1185">Reference proteome</keyword>
<dbReference type="GeneTree" id="ENSGT00530000064359"/>
<evidence type="ECO:0000256" key="8">
    <source>
        <dbReference type="RuleBase" id="RU366017"/>
    </source>
</evidence>
<reference evidence="9" key="3">
    <citation type="submission" date="2020-05" db="EMBL/GenBank/DDBJ databases">
        <title>Electrophorus electricus (electric eel) genome, fEleEle1, primary haplotype.</title>
        <authorList>
            <person name="Myers G."/>
            <person name="Meyer A."/>
            <person name="Fedrigo O."/>
            <person name="Formenti G."/>
            <person name="Rhie A."/>
            <person name="Tracey A."/>
            <person name="Sims Y."/>
            <person name="Jarvis E.D."/>
        </authorList>
    </citation>
    <scope>NUCLEOTIDE SEQUENCE [LARGE SCALE GENOMIC DNA]</scope>
</reference>
<dbReference type="AlphaFoldDB" id="A0A4W4GNZ0"/>
<feature type="transmembrane region" description="Helical" evidence="8">
    <location>
        <begin position="32"/>
        <end position="53"/>
    </location>
</feature>
<keyword evidence="6 8" id="KW-1133">Transmembrane helix</keyword>
<evidence type="ECO:0000313" key="10">
    <source>
        <dbReference type="Proteomes" id="UP000314983"/>
    </source>
</evidence>
<dbReference type="EC" id="2.4.1.-" evidence="8"/>
<keyword evidence="4 8" id="KW-0808">Transferase</keyword>
<sequence length="469" mass="54208">MLNEEENQSRIYFYGFGDNMDRCIWTMRKCHLATAFIMFTCLGILFSPIYNLFSSQTVISPKPRAAIQKPYTFSTLPCPKSRSNNSITPIKGTRYLMVSAFLTYEADGQINILTIMNRTHFESFTCIICCDKHGLEISAVLLDKHSDHFGFPFVTTDAFCSVESTCNATHVTISRPENLLDTQSHMYLPIHKYMIHNRKFDVDFTLCISCLFGGYNNVLQLVQTIETYKLLGVERVVIYKTHSGPELEKVLQSYKEEGTLEIIPWPIHHFLEPSKGWNYELHSGEVHYYGQQATLNDCIHRNRQRSRYVLLNDADEIIMPYQHASLRQLMEELQGQQPDVATFIFQTHVFSKNVANGSARFDLPQWRHVPGINILRHIHREPIRWFVNNPSKMIVNPRKVVQTSVHHVVKSSGRTLHVPNNLAIVLHTAKPQQPDLTFEKLIMDRKIWEFAERLIPNVNKILQKSGLLN</sequence>
<comment type="subcellular location">
    <subcellularLocation>
        <location evidence="1">Membrane</location>
        <topology evidence="1">Single-pass membrane protein</topology>
    </subcellularLocation>
</comment>
<gene>
    <name evidence="9" type="primary">LOC113590768</name>
</gene>
<organism evidence="9 10">
    <name type="scientific">Electrophorus electricus</name>
    <name type="common">Electric eel</name>
    <name type="synonym">Gymnotus electricus</name>
    <dbReference type="NCBI Taxonomy" id="8005"/>
    <lineage>
        <taxon>Eukaryota</taxon>
        <taxon>Metazoa</taxon>
        <taxon>Chordata</taxon>
        <taxon>Craniata</taxon>
        <taxon>Vertebrata</taxon>
        <taxon>Euteleostomi</taxon>
        <taxon>Actinopterygii</taxon>
        <taxon>Neopterygii</taxon>
        <taxon>Teleostei</taxon>
        <taxon>Ostariophysi</taxon>
        <taxon>Gymnotiformes</taxon>
        <taxon>Gymnotoidei</taxon>
        <taxon>Gymnotidae</taxon>
        <taxon>Electrophorus</taxon>
    </lineage>
</organism>
<dbReference type="RefSeq" id="XP_035378825.1">
    <property type="nucleotide sequence ID" value="XM_035522932.1"/>
</dbReference>
<keyword evidence="7 8" id="KW-0472">Membrane</keyword>
<keyword evidence="5 8" id="KW-0812">Transmembrane</keyword>
<dbReference type="InterPro" id="IPR008166">
    <property type="entry name" value="Glyco_transf_92"/>
</dbReference>
<dbReference type="GO" id="GO:0016020">
    <property type="term" value="C:membrane"/>
    <property type="evidence" value="ECO:0007669"/>
    <property type="project" value="UniProtKB-SubCell"/>
</dbReference>
<reference evidence="9" key="5">
    <citation type="submission" date="2025-09" db="UniProtKB">
        <authorList>
            <consortium name="Ensembl"/>
        </authorList>
    </citation>
    <scope>IDENTIFICATION</scope>
</reference>
<dbReference type="GO" id="GO:0016757">
    <property type="term" value="F:glycosyltransferase activity"/>
    <property type="evidence" value="ECO:0007669"/>
    <property type="project" value="UniProtKB-UniRule"/>
</dbReference>
<dbReference type="Proteomes" id="UP000314983">
    <property type="component" value="Chromosome 25"/>
</dbReference>
<comment type="similarity">
    <text evidence="2 8">Belongs to the glycosyltransferase 92 family.</text>
</comment>
<dbReference type="Ensembl" id="ENSEEET00000038660.2">
    <property type="protein sequence ID" value="ENSEEEP00000038217.2"/>
    <property type="gene ID" value="ENSEEEG00000018173.2"/>
</dbReference>
<dbReference type="GO" id="GO:0005737">
    <property type="term" value="C:cytoplasm"/>
    <property type="evidence" value="ECO:0007669"/>
    <property type="project" value="TreeGrafter"/>
</dbReference>
<dbReference type="GeneID" id="113590768"/>
<accession>A0A4W4GNZ0</accession>
<evidence type="ECO:0000256" key="4">
    <source>
        <dbReference type="ARBA" id="ARBA00022679"/>
    </source>
</evidence>
<keyword evidence="3 8" id="KW-0328">Glycosyltransferase</keyword>
<proteinExistence type="inferred from homology"/>
<dbReference type="Pfam" id="PF01697">
    <property type="entry name" value="Glyco_transf_92"/>
    <property type="match status" value="1"/>
</dbReference>
<evidence type="ECO:0000256" key="2">
    <source>
        <dbReference type="ARBA" id="ARBA00007647"/>
    </source>
</evidence>
<dbReference type="PANTHER" id="PTHR21461:SF45">
    <property type="entry name" value="GLYCOSYLTRANSFERASE FAMILY 92 PROTEIN"/>
    <property type="match status" value="1"/>
</dbReference>
<dbReference type="RefSeq" id="XP_035378824.1">
    <property type="nucleotide sequence ID" value="XM_035522931.1"/>
</dbReference>
<reference evidence="10" key="2">
    <citation type="journal article" date="2017" name="Sci. Adv.">
        <title>A tail of two voltages: Proteomic comparison of the three electric organs of the electric eel.</title>
        <authorList>
            <person name="Traeger L.L."/>
            <person name="Sabat G."/>
            <person name="Barrett-Wilt G.A."/>
            <person name="Wells G.B."/>
            <person name="Sussman M.R."/>
        </authorList>
    </citation>
    <scope>NUCLEOTIDE SEQUENCE [LARGE SCALE GENOMIC DNA]</scope>
</reference>
<evidence type="ECO:0000256" key="1">
    <source>
        <dbReference type="ARBA" id="ARBA00004167"/>
    </source>
</evidence>
<reference evidence="9" key="4">
    <citation type="submission" date="2025-08" db="UniProtKB">
        <authorList>
            <consortium name="Ensembl"/>
        </authorList>
    </citation>
    <scope>IDENTIFICATION</scope>
</reference>
<dbReference type="PANTHER" id="PTHR21461">
    <property type="entry name" value="GLYCOSYLTRANSFERASE FAMILY 92 PROTEIN"/>
    <property type="match status" value="1"/>
</dbReference>
<reference evidence="10" key="1">
    <citation type="journal article" date="2014" name="Science">
        <title>Nonhuman genetics. Genomic basis for the convergent evolution of electric organs.</title>
        <authorList>
            <person name="Gallant J.R."/>
            <person name="Traeger L.L."/>
            <person name="Volkening J.D."/>
            <person name="Moffett H."/>
            <person name="Chen P.H."/>
            <person name="Novina C.D."/>
            <person name="Phillips G.N.Jr."/>
            <person name="Anand R."/>
            <person name="Wells G.B."/>
            <person name="Pinch M."/>
            <person name="Guth R."/>
            <person name="Unguez G.A."/>
            <person name="Albert J.S."/>
            <person name="Zakon H.H."/>
            <person name="Samanta M.P."/>
            <person name="Sussman M.R."/>
        </authorList>
    </citation>
    <scope>NUCLEOTIDE SEQUENCE [LARGE SCALE GENOMIC DNA]</scope>
</reference>
<evidence type="ECO:0000256" key="7">
    <source>
        <dbReference type="ARBA" id="ARBA00023136"/>
    </source>
</evidence>
<protein>
    <recommendedName>
        <fullName evidence="8">Glycosyltransferase family 92 protein</fullName>
        <ecNumber evidence="8">2.4.1.-</ecNumber>
    </recommendedName>
</protein>
<name>A0A4W4GNZ0_ELEEL</name>